<feature type="region of interest" description="Disordered" evidence="3">
    <location>
        <begin position="257"/>
        <end position="322"/>
    </location>
</feature>
<evidence type="ECO:0000313" key="6">
    <source>
        <dbReference type="WBParaSite" id="maker-unitig_20765-snap-gene-0.1-mRNA-1"/>
    </source>
</evidence>
<evidence type="ECO:0000256" key="2">
    <source>
        <dbReference type="ARBA" id="ARBA00022837"/>
    </source>
</evidence>
<name>A0A1I8F511_9PLAT</name>
<dbReference type="PROSITE" id="PS00018">
    <property type="entry name" value="EF_HAND_1"/>
    <property type="match status" value="2"/>
</dbReference>
<dbReference type="SMART" id="SM00054">
    <property type="entry name" value="EFh"/>
    <property type="match status" value="2"/>
</dbReference>
<dbReference type="Gene3D" id="1.10.238.10">
    <property type="entry name" value="EF-hand"/>
    <property type="match status" value="1"/>
</dbReference>
<dbReference type="FunFam" id="1.10.238.10:FF:000001">
    <property type="entry name" value="Calmodulin 1"/>
    <property type="match status" value="1"/>
</dbReference>
<keyword evidence="2" id="KW-0106">Calcium</keyword>
<dbReference type="PROSITE" id="PS50222">
    <property type="entry name" value="EF_HAND_2"/>
    <property type="match status" value="2"/>
</dbReference>
<dbReference type="GO" id="GO:0005509">
    <property type="term" value="F:calcium ion binding"/>
    <property type="evidence" value="ECO:0007669"/>
    <property type="project" value="InterPro"/>
</dbReference>
<dbReference type="AlphaFoldDB" id="A0A1I8F511"/>
<sequence length="486" mass="56079">NRRRISERRGSVLWQNFSRNFRSALIETRLRAKRRRLQRRRQRGRRQRTAATASTGPDGTESCSVKKSPGVQQQQLRYQQLRARRRWHLLRQNLGRVVQAAQQKDDLSVRIAKPQQQQQLTGWELFSRPPDRESLYSRYSCGHGGVTAASAAVIANLPSAPDQPMATVGLPALPAASRSHRITGAKWTEKQWKLLKKQQLKKQPKEQPKKRVKQQIKQVKQQMKQQMKQVKQLKKQQKKLKAAEEAAEEQVKAAEEAAEAAEEAAERSSLKQPKKQLKEAARRRAKSSEEAAEEAKLKQLKKQLESEPLPEEETQRRPTRIRFQEGTDSFEVPEHYHEALSAAGVSAEEAKKYYRTFKLFRRAMDPTASMPESFTAAPESQEEIQQMLSESDTDASGSMEFVEFASLMSRLCKPEADVRQQLVSSFQVFDKDQSGYLDREELRDAIYSMGRWSFSEEEFDELLSRRLDKRRRPHAASTMKSLPRFF</sequence>
<feature type="domain" description="EF-hand" evidence="4">
    <location>
        <begin position="379"/>
        <end position="414"/>
    </location>
</feature>
<evidence type="ECO:0000259" key="4">
    <source>
        <dbReference type="PROSITE" id="PS50222"/>
    </source>
</evidence>
<feature type="region of interest" description="Disordered" evidence="3">
    <location>
        <begin position="34"/>
        <end position="71"/>
    </location>
</feature>
<evidence type="ECO:0000256" key="1">
    <source>
        <dbReference type="ARBA" id="ARBA00022737"/>
    </source>
</evidence>
<evidence type="ECO:0000256" key="3">
    <source>
        <dbReference type="SAM" id="MobiDB-lite"/>
    </source>
</evidence>
<dbReference type="Pfam" id="PF13405">
    <property type="entry name" value="EF-hand_6"/>
    <property type="match status" value="1"/>
</dbReference>
<dbReference type="GO" id="GO:0016460">
    <property type="term" value="C:myosin II complex"/>
    <property type="evidence" value="ECO:0007669"/>
    <property type="project" value="TreeGrafter"/>
</dbReference>
<dbReference type="InterPro" id="IPR011992">
    <property type="entry name" value="EF-hand-dom_pair"/>
</dbReference>
<dbReference type="Proteomes" id="UP000095280">
    <property type="component" value="Unplaced"/>
</dbReference>
<keyword evidence="1" id="KW-0677">Repeat</keyword>
<feature type="compositionally biased region" description="Basic and acidic residues" evidence="3">
    <location>
        <begin position="276"/>
        <end position="305"/>
    </location>
</feature>
<dbReference type="SUPFAM" id="SSF47473">
    <property type="entry name" value="EF-hand"/>
    <property type="match status" value="1"/>
</dbReference>
<dbReference type="PANTHER" id="PTHR23048">
    <property type="entry name" value="MYOSIN LIGHT CHAIN 1, 3"/>
    <property type="match status" value="1"/>
</dbReference>
<feature type="compositionally biased region" description="Polar residues" evidence="3">
    <location>
        <begin position="54"/>
        <end position="65"/>
    </location>
</feature>
<dbReference type="InterPro" id="IPR002048">
    <property type="entry name" value="EF_hand_dom"/>
</dbReference>
<accession>A0A1I8F511</accession>
<organism evidence="5 6">
    <name type="scientific">Macrostomum lignano</name>
    <dbReference type="NCBI Taxonomy" id="282301"/>
    <lineage>
        <taxon>Eukaryota</taxon>
        <taxon>Metazoa</taxon>
        <taxon>Spiralia</taxon>
        <taxon>Lophotrochozoa</taxon>
        <taxon>Platyhelminthes</taxon>
        <taxon>Rhabditophora</taxon>
        <taxon>Macrostomorpha</taxon>
        <taxon>Macrostomida</taxon>
        <taxon>Macrostomidae</taxon>
        <taxon>Macrostomum</taxon>
    </lineage>
</organism>
<reference evidence="6" key="1">
    <citation type="submission" date="2016-11" db="UniProtKB">
        <authorList>
            <consortium name="WormBaseParasite"/>
        </authorList>
    </citation>
    <scope>IDENTIFICATION</scope>
</reference>
<protein>
    <submittedName>
        <fullName evidence="6">Calmodulin</fullName>
    </submittedName>
</protein>
<proteinExistence type="predicted"/>
<dbReference type="InterPro" id="IPR018247">
    <property type="entry name" value="EF_Hand_1_Ca_BS"/>
</dbReference>
<dbReference type="WBParaSite" id="maker-unitig_20765-snap-gene-0.1-mRNA-1">
    <property type="protein sequence ID" value="maker-unitig_20765-snap-gene-0.1-mRNA-1"/>
    <property type="gene ID" value="maker-unitig_20765-snap-gene-0.1"/>
</dbReference>
<dbReference type="InterPro" id="IPR050230">
    <property type="entry name" value="CALM/Myosin/TropC-like"/>
</dbReference>
<evidence type="ECO:0000313" key="5">
    <source>
        <dbReference type="Proteomes" id="UP000095280"/>
    </source>
</evidence>
<feature type="compositionally biased region" description="Basic residues" evidence="3">
    <location>
        <begin position="34"/>
        <end position="48"/>
    </location>
</feature>
<keyword evidence="5" id="KW-1185">Reference proteome</keyword>
<feature type="domain" description="EF-hand" evidence="4">
    <location>
        <begin position="417"/>
        <end position="452"/>
    </location>
</feature>
<dbReference type="PANTHER" id="PTHR23048:SF0">
    <property type="entry name" value="CALMODULIN LIKE 3"/>
    <property type="match status" value="1"/>
</dbReference>